<reference evidence="1" key="1">
    <citation type="submission" date="2022-09" db="EMBL/GenBank/DDBJ databases">
        <title>On Diversity and Genetic Richness: Insights on Aeromonad Phage Diversity through Physicochemical and Molecular Analysis.</title>
        <authorList>
            <person name="Papa D.M."/>
            <person name="Rousseau G."/>
            <person name="Tremblay D."/>
            <person name="Labrie S."/>
            <person name="Gutierrez T.A."/>
            <person name="Ramos J.D."/>
            <person name="Moineau S."/>
        </authorList>
    </citation>
    <scope>NUCLEOTIDE SEQUENCE</scope>
</reference>
<gene>
    <name evidence="1" type="ORF">NPHMPGLK_00200</name>
</gene>
<dbReference type="InterPro" id="IPR024342">
    <property type="entry name" value="Phage_T4_Gp28"/>
</dbReference>
<evidence type="ECO:0000313" key="1">
    <source>
        <dbReference type="EMBL" id="UYD60535.1"/>
    </source>
</evidence>
<accession>A0AA95C873</accession>
<proteinExistence type="predicted"/>
<dbReference type="Pfam" id="PF11110">
    <property type="entry name" value="Phage_hub_GP28"/>
    <property type="match status" value="1"/>
</dbReference>
<dbReference type="EMBL" id="OP380605">
    <property type="protein sequence ID" value="UYD60535.1"/>
    <property type="molecule type" value="Genomic_DNA"/>
</dbReference>
<protein>
    <submittedName>
        <fullName evidence="1">Baseplate hub assembly protein</fullName>
    </submittedName>
</protein>
<name>A0AA95C873_9CAUD</name>
<organism evidence="1">
    <name type="scientific">Aeromonas phage vB_AehM_DM2</name>
    <dbReference type="NCBI Taxonomy" id="2973716"/>
    <lineage>
        <taxon>Viruses</taxon>
        <taxon>Duplodnaviria</taxon>
        <taxon>Heunggongvirae</taxon>
        <taxon>Uroviricota</taxon>
        <taxon>Caudoviricetes</taxon>
        <taxon>Pantevenvirales</taxon>
        <taxon>Straboviridae</taxon>
        <taxon>Biquartavirus</taxon>
    </lineage>
</organism>
<sequence>MKPRLNIIPAVKIINVNGKEIKIPKLGFRQMKLMKDMQGVDDCMVGLLNSIRPGLTAAEADMVILHLLAFNKRIQTVQLVGGVEIDIDKAYMCAVYDFDFDGKTIHFKAPAVTDRFVSKIDILEKQFDRDKTGFDFDFREAPAFVLDWADEIIATIALDTPVGTVYGGSSIVGTI</sequence>